<feature type="signal peptide" evidence="1">
    <location>
        <begin position="1"/>
        <end position="25"/>
    </location>
</feature>
<dbReference type="AlphaFoldDB" id="A0AAW9A5W7"/>
<protein>
    <submittedName>
        <fullName evidence="3">S-layer homology domain-containing protein</fullName>
    </submittedName>
</protein>
<evidence type="ECO:0000259" key="2">
    <source>
        <dbReference type="PROSITE" id="PS51272"/>
    </source>
</evidence>
<dbReference type="SMART" id="SM00047">
    <property type="entry name" value="LYZ2"/>
    <property type="match status" value="1"/>
</dbReference>
<comment type="caution">
    <text evidence="3">The sequence shown here is derived from an EMBL/GenBank/DDBJ whole genome shotgun (WGS) entry which is preliminary data.</text>
</comment>
<dbReference type="EMBL" id="JAUBDJ010000002">
    <property type="protein sequence ID" value="MDW0116334.1"/>
    <property type="molecule type" value="Genomic_DNA"/>
</dbReference>
<dbReference type="RefSeq" id="WP_283733019.1">
    <property type="nucleotide sequence ID" value="NZ_CP125968.1"/>
</dbReference>
<dbReference type="PROSITE" id="PS51272">
    <property type="entry name" value="SLH"/>
    <property type="match status" value="2"/>
</dbReference>
<feature type="domain" description="SLH" evidence="2">
    <location>
        <begin position="78"/>
        <end position="141"/>
    </location>
</feature>
<dbReference type="InterPro" id="IPR002901">
    <property type="entry name" value="MGlyc_endo_b_GlcNAc-like_dom"/>
</dbReference>
<evidence type="ECO:0000256" key="1">
    <source>
        <dbReference type="SAM" id="SignalP"/>
    </source>
</evidence>
<dbReference type="GO" id="GO:0004040">
    <property type="term" value="F:amidase activity"/>
    <property type="evidence" value="ECO:0007669"/>
    <property type="project" value="InterPro"/>
</dbReference>
<gene>
    <name evidence="3" type="ORF">QTL97_05265</name>
</gene>
<sequence length="681" mass="75048">MKRKLTAMIVILMLLLQLTPSVSHADELTGLTLEKELRELVAMGIIKGFSDGKIYPKSDVSRGDFAAFLARTMKLSAEIPEFTDVNPSSAIAGEIGAIQKSGIMKGTLDGRFMPEKLMTREEMAVTAARAIAYIGISVDAQEIVLTDESIFASTEGVNAAKIVFAAGIMNGTKVDPTRTIITFDPAGLSKRDQVAAVLSRFLAFRAKHELPEIDPEEPTEPEKPTPPVGAADKFQLAIVENKAMKLLDKKYDTYAEAVKAFTTSPIAEGIYRGKELLRIKSGMAFAQGPLNNATVIYSSPTFATQLTYIEAGREMGILEYAENYVKVQVGDTVGYVKHNQIDFVPVSISESKDYYIGNSAGELLHYTYNYLTHAYGAYSIGPVPEFMKIGTRYYSRDGVHFLDGAGKAVGTHHPYFQFQSIRSKTEYTAEEMDAFILQIIAEKESTGLPKYAGATANSKIIGLGSYIKEMEEYYRVNGLFILSAAMHESDFGMSKNAFDKNNLFGIKVFDSTPEAGEKYATPERSIEAFVLEYANKNYGIPGRPYAKGAVPGNKTVGFNVHYASDPTWGAKISGHMWRTDKAMGSKDFNRYRLARTNVKTSLNVRTEPAVSPETLLFTYSERDLGRSGESGYPVAIVEQQQGADGYIWYKVFADSVTHDKSGQHIEFGWIRGDLVTDLNTK</sequence>
<dbReference type="Gene3D" id="1.10.530.10">
    <property type="match status" value="1"/>
</dbReference>
<dbReference type="Pfam" id="PF00395">
    <property type="entry name" value="SLH"/>
    <property type="match status" value="2"/>
</dbReference>
<keyword evidence="1" id="KW-0732">Signal</keyword>
<evidence type="ECO:0000313" key="3">
    <source>
        <dbReference type="EMBL" id="MDW0116334.1"/>
    </source>
</evidence>
<name>A0AAW9A5W7_9BACL</name>
<reference evidence="3 4" key="1">
    <citation type="submission" date="2023-06" db="EMBL/GenBank/DDBJ databases">
        <title>Sporosarcina sp. nov., isolated from Korean traditional fermented seafood 'Jeotgal'.</title>
        <authorList>
            <person name="Yang A.I."/>
            <person name="Shin N.-R."/>
        </authorList>
    </citation>
    <scope>NUCLEOTIDE SEQUENCE [LARGE SCALE GENOMIC DNA]</scope>
    <source>
        <strain evidence="3 4">KCTC43456</strain>
    </source>
</reference>
<keyword evidence="4" id="KW-1185">Reference proteome</keyword>
<evidence type="ECO:0000313" key="4">
    <source>
        <dbReference type="Proteomes" id="UP001271648"/>
    </source>
</evidence>
<dbReference type="InterPro" id="IPR001119">
    <property type="entry name" value="SLH_dom"/>
</dbReference>
<feature type="domain" description="SLH" evidence="2">
    <location>
        <begin position="20"/>
        <end position="77"/>
    </location>
</feature>
<organism evidence="3 4">
    <name type="scientific">Sporosarcina thermotolerans</name>
    <dbReference type="NCBI Taxonomy" id="633404"/>
    <lineage>
        <taxon>Bacteria</taxon>
        <taxon>Bacillati</taxon>
        <taxon>Bacillota</taxon>
        <taxon>Bacilli</taxon>
        <taxon>Bacillales</taxon>
        <taxon>Caryophanaceae</taxon>
        <taxon>Sporosarcina</taxon>
    </lineage>
</organism>
<feature type="chain" id="PRO_5043532890" evidence="1">
    <location>
        <begin position="26"/>
        <end position="681"/>
    </location>
</feature>
<dbReference type="Proteomes" id="UP001271648">
    <property type="component" value="Unassembled WGS sequence"/>
</dbReference>
<accession>A0AAW9A5W7</accession>
<proteinExistence type="predicted"/>
<dbReference type="Pfam" id="PF01832">
    <property type="entry name" value="Glucosaminidase"/>
    <property type="match status" value="1"/>
</dbReference>